<dbReference type="InterPro" id="IPR038071">
    <property type="entry name" value="UROD/MetE-like_sf"/>
</dbReference>
<feature type="domain" description="Uroporphyrinogen decarboxylase (URO-D)" evidence="1">
    <location>
        <begin position="4"/>
        <end position="334"/>
    </location>
</feature>
<dbReference type="InterPro" id="IPR000257">
    <property type="entry name" value="Uroporphyrinogen_deCOase"/>
</dbReference>
<organism evidence="2 3">
    <name type="scientific">Candidatus Methanomassiliicoccus intestinalis</name>
    <dbReference type="NCBI Taxonomy" id="1406512"/>
    <lineage>
        <taxon>Archaea</taxon>
        <taxon>Methanobacteriati</taxon>
        <taxon>Thermoplasmatota</taxon>
        <taxon>Thermoplasmata</taxon>
        <taxon>Methanomassiliicoccales</taxon>
        <taxon>Methanomassiliicoccaceae</taxon>
        <taxon>Methanomassiliicoccus</taxon>
    </lineage>
</organism>
<dbReference type="CDD" id="cd03465">
    <property type="entry name" value="URO-D_like"/>
    <property type="match status" value="1"/>
</dbReference>
<comment type="caution">
    <text evidence="2">The sequence shown here is derived from an EMBL/GenBank/DDBJ whole genome shotgun (WGS) entry which is preliminary data.</text>
</comment>
<dbReference type="GO" id="GO:0006779">
    <property type="term" value="P:porphyrin-containing compound biosynthetic process"/>
    <property type="evidence" value="ECO:0007669"/>
    <property type="project" value="InterPro"/>
</dbReference>
<dbReference type="RefSeq" id="WP_400256312.1">
    <property type="nucleotide sequence ID" value="NZ_CAYAYE010000023.1"/>
</dbReference>
<dbReference type="Pfam" id="PF01208">
    <property type="entry name" value="URO-D"/>
    <property type="match status" value="1"/>
</dbReference>
<dbReference type="EMBL" id="LVVT01000001">
    <property type="protein sequence ID" value="TQS84635.1"/>
    <property type="molecule type" value="Genomic_DNA"/>
</dbReference>
<gene>
    <name evidence="2" type="ORF">A3207_00920</name>
</gene>
<dbReference type="AlphaFoldDB" id="A0A8J8PCS8"/>
<reference evidence="2" key="1">
    <citation type="submission" date="2016-03" db="EMBL/GenBank/DDBJ databases">
        <authorList>
            <person name="Borrel G."/>
            <person name="Mccann A."/>
            <person name="O'Toole P.W."/>
        </authorList>
    </citation>
    <scope>NUCLEOTIDE SEQUENCE</scope>
    <source>
        <strain evidence="2">183</strain>
    </source>
</reference>
<accession>A0A8J8PCS8</accession>
<protein>
    <recommendedName>
        <fullName evidence="1">Uroporphyrinogen decarboxylase (URO-D) domain-containing protein</fullName>
    </recommendedName>
</protein>
<sequence>MTSSKELVESALRREEVERIPFCPPFQGYWALNLAGVSVIDSIKNPKMAAEAQFKVVEPCCMDAVEIMWDWLLPAEAMGCGVNIPEHGTIPTLTHIVDEPGMLDKLEIPEINDFYRFAGAKSTASAIAEKLRKERFLMCSILSPFTLSGELRGVEQLMMDCLMEEEFVHNLINKSLEILTVFVEDMITWDTDAVIICDPTASGDLISAPDYANFSASSMKALGNIVRKGGKTHINHICGDTSDRLDIVADTGCAAFSVDYQVNIKNAVSSMSDRMAIIGNLDPAGILYCGTPEDVRVNTQTLLEAGGKKGYLLGSGCDIPVGTAYENVLAMSKVFMNF</sequence>
<proteinExistence type="predicted"/>
<dbReference type="Proteomes" id="UP000752814">
    <property type="component" value="Unassembled WGS sequence"/>
</dbReference>
<evidence type="ECO:0000313" key="3">
    <source>
        <dbReference type="Proteomes" id="UP000752814"/>
    </source>
</evidence>
<dbReference type="PANTHER" id="PTHR47099">
    <property type="entry name" value="METHYLCOBAMIDE:COM METHYLTRANSFERASE MTBA"/>
    <property type="match status" value="1"/>
</dbReference>
<evidence type="ECO:0000259" key="1">
    <source>
        <dbReference type="Pfam" id="PF01208"/>
    </source>
</evidence>
<dbReference type="SUPFAM" id="SSF51726">
    <property type="entry name" value="UROD/MetE-like"/>
    <property type="match status" value="1"/>
</dbReference>
<dbReference type="InterPro" id="IPR052024">
    <property type="entry name" value="Methanogen_methyltrans"/>
</dbReference>
<dbReference type="PANTHER" id="PTHR47099:SF1">
    <property type="entry name" value="METHYLCOBAMIDE:COM METHYLTRANSFERASE MTBA"/>
    <property type="match status" value="1"/>
</dbReference>
<evidence type="ECO:0000313" key="2">
    <source>
        <dbReference type="EMBL" id="TQS84635.1"/>
    </source>
</evidence>
<dbReference type="GO" id="GO:0004853">
    <property type="term" value="F:uroporphyrinogen decarboxylase activity"/>
    <property type="evidence" value="ECO:0007669"/>
    <property type="project" value="InterPro"/>
</dbReference>
<dbReference type="Gene3D" id="3.20.20.210">
    <property type="match status" value="1"/>
</dbReference>
<name>A0A8J8PCS8_9ARCH</name>